<comment type="similarity">
    <text evidence="2">Belongs to the RBOH (TC 5.B.1.3) family.</text>
</comment>
<dbReference type="Pfam" id="PF08022">
    <property type="entry name" value="FAD_binding_8"/>
    <property type="match status" value="1"/>
</dbReference>
<evidence type="ECO:0000313" key="14">
    <source>
        <dbReference type="EMBL" id="MCI16294.1"/>
    </source>
</evidence>
<dbReference type="InterPro" id="IPR017938">
    <property type="entry name" value="Riboflavin_synthase-like_b-brl"/>
</dbReference>
<evidence type="ECO:0000256" key="7">
    <source>
        <dbReference type="ARBA" id="ARBA00022827"/>
    </source>
</evidence>
<dbReference type="GO" id="GO:0004601">
    <property type="term" value="F:peroxidase activity"/>
    <property type="evidence" value="ECO:0007669"/>
    <property type="project" value="UniProtKB-KW"/>
</dbReference>
<keyword evidence="5" id="KW-0812">Transmembrane</keyword>
<keyword evidence="8" id="KW-0106">Calcium</keyword>
<keyword evidence="6" id="KW-0479">Metal-binding</keyword>
<sequence length="110" mass="12803">VPLVLYATERIHPFYKGKDHRVSIIKAIIYTGNVLALYMTKPPAFKYKSGMYLFVKCPDISKYEWHPFSITSAPGDDYLSVHIRTLGDWTTELRNTFAKVMFMYELKTIC</sequence>
<dbReference type="EMBL" id="LXQA010100194">
    <property type="protein sequence ID" value="MCI16294.1"/>
    <property type="molecule type" value="Genomic_DNA"/>
</dbReference>
<proteinExistence type="inferred from homology"/>
<keyword evidence="10" id="KW-1133">Transmembrane helix</keyword>
<keyword evidence="9" id="KW-0521">NADP</keyword>
<comment type="subcellular location">
    <subcellularLocation>
        <location evidence="1">Membrane</location>
        <topology evidence="1">Multi-pass membrane protein</topology>
    </subcellularLocation>
</comment>
<dbReference type="InterPro" id="IPR013112">
    <property type="entry name" value="FAD-bd_8"/>
</dbReference>
<evidence type="ECO:0000256" key="3">
    <source>
        <dbReference type="ARBA" id="ARBA00022559"/>
    </source>
</evidence>
<accession>A0A392PWV0</accession>
<dbReference type="AlphaFoldDB" id="A0A392PWV0"/>
<evidence type="ECO:0000313" key="15">
    <source>
        <dbReference type="Proteomes" id="UP000265520"/>
    </source>
</evidence>
<dbReference type="Proteomes" id="UP000265520">
    <property type="component" value="Unassembled WGS sequence"/>
</dbReference>
<evidence type="ECO:0000256" key="11">
    <source>
        <dbReference type="ARBA" id="ARBA00023002"/>
    </source>
</evidence>
<keyword evidence="15" id="KW-1185">Reference proteome</keyword>
<organism evidence="14 15">
    <name type="scientific">Trifolium medium</name>
    <dbReference type="NCBI Taxonomy" id="97028"/>
    <lineage>
        <taxon>Eukaryota</taxon>
        <taxon>Viridiplantae</taxon>
        <taxon>Streptophyta</taxon>
        <taxon>Embryophyta</taxon>
        <taxon>Tracheophyta</taxon>
        <taxon>Spermatophyta</taxon>
        <taxon>Magnoliopsida</taxon>
        <taxon>eudicotyledons</taxon>
        <taxon>Gunneridae</taxon>
        <taxon>Pentapetalae</taxon>
        <taxon>rosids</taxon>
        <taxon>fabids</taxon>
        <taxon>Fabales</taxon>
        <taxon>Fabaceae</taxon>
        <taxon>Papilionoideae</taxon>
        <taxon>50 kb inversion clade</taxon>
        <taxon>NPAAA clade</taxon>
        <taxon>Hologalegina</taxon>
        <taxon>IRL clade</taxon>
        <taxon>Trifolieae</taxon>
        <taxon>Trifolium</taxon>
    </lineage>
</organism>
<dbReference type="InterPro" id="IPR050369">
    <property type="entry name" value="RBOH/FRE"/>
</dbReference>
<evidence type="ECO:0000256" key="12">
    <source>
        <dbReference type="ARBA" id="ARBA00023136"/>
    </source>
</evidence>
<dbReference type="PANTHER" id="PTHR11972">
    <property type="entry name" value="NADPH OXIDASE"/>
    <property type="match status" value="1"/>
</dbReference>
<evidence type="ECO:0000256" key="5">
    <source>
        <dbReference type="ARBA" id="ARBA00022692"/>
    </source>
</evidence>
<feature type="non-terminal residue" evidence="14">
    <location>
        <position position="1"/>
    </location>
</feature>
<evidence type="ECO:0000256" key="8">
    <source>
        <dbReference type="ARBA" id="ARBA00022837"/>
    </source>
</evidence>
<evidence type="ECO:0000256" key="4">
    <source>
        <dbReference type="ARBA" id="ARBA00022630"/>
    </source>
</evidence>
<evidence type="ECO:0000256" key="1">
    <source>
        <dbReference type="ARBA" id="ARBA00004141"/>
    </source>
</evidence>
<evidence type="ECO:0000256" key="10">
    <source>
        <dbReference type="ARBA" id="ARBA00022989"/>
    </source>
</evidence>
<keyword evidence="11" id="KW-0560">Oxidoreductase</keyword>
<dbReference type="FunFam" id="2.40.30.10:FF:000019">
    <property type="entry name" value="Respiratory burst oxidase homolog A"/>
    <property type="match status" value="1"/>
</dbReference>
<dbReference type="SUPFAM" id="SSF63380">
    <property type="entry name" value="Riboflavin synthase domain-like"/>
    <property type="match status" value="1"/>
</dbReference>
<keyword evidence="7" id="KW-0274">FAD</keyword>
<protein>
    <submittedName>
        <fullName evidence="14">Respiratory burst oxidase protein H-like</fullName>
    </submittedName>
</protein>
<feature type="domain" description="FAD-binding FR-type" evidence="13">
    <location>
        <begin position="17"/>
        <end position="110"/>
    </location>
</feature>
<keyword evidence="4" id="KW-0285">Flavoprotein</keyword>
<dbReference type="GO" id="GO:0005886">
    <property type="term" value="C:plasma membrane"/>
    <property type="evidence" value="ECO:0007669"/>
    <property type="project" value="TreeGrafter"/>
</dbReference>
<reference evidence="14 15" key="1">
    <citation type="journal article" date="2018" name="Front. Plant Sci.">
        <title>Red Clover (Trifolium pratense) and Zigzag Clover (T. medium) - A Picture of Genomic Similarities and Differences.</title>
        <authorList>
            <person name="Dluhosova J."/>
            <person name="Istvanek J."/>
            <person name="Nedelnik J."/>
            <person name="Repkova J."/>
        </authorList>
    </citation>
    <scope>NUCLEOTIDE SEQUENCE [LARGE SCALE GENOMIC DNA]</scope>
    <source>
        <strain evidence="15">cv. 10/8</strain>
        <tissue evidence="14">Leaf</tissue>
    </source>
</reference>
<dbReference type="InterPro" id="IPR017927">
    <property type="entry name" value="FAD-bd_FR_type"/>
</dbReference>
<comment type="caution">
    <text evidence="14">The sequence shown here is derived from an EMBL/GenBank/DDBJ whole genome shotgun (WGS) entry which is preliminary data.</text>
</comment>
<evidence type="ECO:0000256" key="9">
    <source>
        <dbReference type="ARBA" id="ARBA00022857"/>
    </source>
</evidence>
<dbReference type="PROSITE" id="PS51384">
    <property type="entry name" value="FAD_FR"/>
    <property type="match status" value="1"/>
</dbReference>
<dbReference type="PANTHER" id="PTHR11972:SF54">
    <property type="entry name" value="RESPIRATORY BURST OXIDASE HOMOLOG PROTEIN J-RELATED"/>
    <property type="match status" value="1"/>
</dbReference>
<evidence type="ECO:0000256" key="6">
    <source>
        <dbReference type="ARBA" id="ARBA00022723"/>
    </source>
</evidence>
<evidence type="ECO:0000259" key="13">
    <source>
        <dbReference type="PROSITE" id="PS51384"/>
    </source>
</evidence>
<keyword evidence="3" id="KW-0575">Peroxidase</keyword>
<dbReference type="Gene3D" id="2.40.30.10">
    <property type="entry name" value="Translation factors"/>
    <property type="match status" value="1"/>
</dbReference>
<dbReference type="GO" id="GO:0016174">
    <property type="term" value="F:NAD(P)H oxidase H2O2-forming activity"/>
    <property type="evidence" value="ECO:0007669"/>
    <property type="project" value="TreeGrafter"/>
</dbReference>
<name>A0A392PWV0_9FABA</name>
<dbReference type="GO" id="GO:0046872">
    <property type="term" value="F:metal ion binding"/>
    <property type="evidence" value="ECO:0007669"/>
    <property type="project" value="UniProtKB-KW"/>
</dbReference>
<evidence type="ECO:0000256" key="2">
    <source>
        <dbReference type="ARBA" id="ARBA00007975"/>
    </source>
</evidence>
<keyword evidence="12" id="KW-0472">Membrane</keyword>